<dbReference type="EMBL" id="CP003924">
    <property type="protein sequence ID" value="AGS34538.1"/>
    <property type="molecule type" value="Genomic_DNA"/>
</dbReference>
<sequence length="106" mass="11574">MAAFADNELAGSAAHRARVHLVQCDVCRFDTHSQRGTADWLRGTHLAEDVRAPRDLVARLASLSAGPLTPGPDADSLQAAGTEDFFDRMATTFRALRRRNGRGVER</sequence>
<reference evidence="1 2" key="1">
    <citation type="submission" date="2012-11" db="EMBL/GenBank/DDBJ databases">
        <title>The complete genome sequence of Corynebacterium maris Coryn-1 (=DSM 45190).</title>
        <authorList>
            <person name="Schaffert L."/>
            <person name="Albersmeier A."/>
            <person name="Kalinowski J."/>
            <person name="Ruckert C."/>
        </authorList>
    </citation>
    <scope>NUCLEOTIDE SEQUENCE [LARGE SCALE GENOMIC DNA]</scope>
    <source>
        <strain evidence="2">Coryn-1</strain>
    </source>
</reference>
<organism evidence="1 2">
    <name type="scientific">Corynebacterium maris DSM 45190</name>
    <dbReference type="NCBI Taxonomy" id="1224163"/>
    <lineage>
        <taxon>Bacteria</taxon>
        <taxon>Bacillati</taxon>
        <taxon>Actinomycetota</taxon>
        <taxon>Actinomycetes</taxon>
        <taxon>Mycobacteriales</taxon>
        <taxon>Corynebacteriaceae</taxon>
        <taxon>Corynebacterium</taxon>
    </lineage>
</organism>
<dbReference type="KEGG" id="cmd:B841_05325"/>
<keyword evidence="2" id="KW-1185">Reference proteome</keyword>
<dbReference type="PATRIC" id="fig|1224163.3.peg.1067"/>
<evidence type="ECO:0000313" key="1">
    <source>
        <dbReference type="EMBL" id="AGS34538.1"/>
    </source>
</evidence>
<accession>S5TIK3</accession>
<protein>
    <submittedName>
        <fullName evidence="1">Uncharacterized protein</fullName>
    </submittedName>
</protein>
<dbReference type="Proteomes" id="UP000015388">
    <property type="component" value="Chromosome"/>
</dbReference>
<name>S5TIK3_9CORY</name>
<dbReference type="HOGENOM" id="CLU_137221_2_0_11"/>
<proteinExistence type="predicted"/>
<evidence type="ECO:0000313" key="2">
    <source>
        <dbReference type="Proteomes" id="UP000015388"/>
    </source>
</evidence>
<dbReference type="STRING" id="1224163.B841_05325"/>
<dbReference type="AlphaFoldDB" id="S5TIK3"/>
<gene>
    <name evidence="1" type="ORF">B841_05325</name>
</gene>